<protein>
    <recommendedName>
        <fullName evidence="5">NACHT domain-containing protein</fullName>
    </recommendedName>
</protein>
<feature type="region of interest" description="Disordered" evidence="4">
    <location>
        <begin position="50"/>
        <end position="69"/>
    </location>
</feature>
<dbReference type="InterPro" id="IPR015943">
    <property type="entry name" value="WD40/YVTN_repeat-like_dom_sf"/>
</dbReference>
<dbReference type="InterPro" id="IPR027417">
    <property type="entry name" value="P-loop_NTPase"/>
</dbReference>
<dbReference type="Pfam" id="PF07676">
    <property type="entry name" value="PD40"/>
    <property type="match status" value="1"/>
</dbReference>
<name>A0A8H3GAS6_9AGAM</name>
<reference evidence="6" key="1">
    <citation type="submission" date="2021-01" db="EMBL/GenBank/DDBJ databases">
        <authorList>
            <person name="Kaushik A."/>
        </authorList>
    </citation>
    <scope>NUCLEOTIDE SEQUENCE</scope>
    <source>
        <strain evidence="6">AG3-T5</strain>
    </source>
</reference>
<evidence type="ECO:0000259" key="5">
    <source>
        <dbReference type="PROSITE" id="PS50837"/>
    </source>
</evidence>
<evidence type="ECO:0000313" key="6">
    <source>
        <dbReference type="EMBL" id="CAE6442141.1"/>
    </source>
</evidence>
<feature type="repeat" description="WD" evidence="3">
    <location>
        <begin position="1118"/>
        <end position="1159"/>
    </location>
</feature>
<feature type="domain" description="NACHT" evidence="5">
    <location>
        <begin position="368"/>
        <end position="513"/>
    </location>
</feature>
<evidence type="ECO:0000313" key="7">
    <source>
        <dbReference type="Proteomes" id="UP000663841"/>
    </source>
</evidence>
<dbReference type="PANTHER" id="PTHR19848:SF8">
    <property type="entry name" value="F-BOX AND WD REPEAT DOMAIN CONTAINING 7"/>
    <property type="match status" value="1"/>
</dbReference>
<dbReference type="SUPFAM" id="SSF50978">
    <property type="entry name" value="WD40 repeat-like"/>
    <property type="match status" value="2"/>
</dbReference>
<feature type="compositionally biased region" description="Polar residues" evidence="4">
    <location>
        <begin position="84"/>
        <end position="142"/>
    </location>
</feature>
<dbReference type="PANTHER" id="PTHR19848">
    <property type="entry name" value="WD40 REPEAT PROTEIN"/>
    <property type="match status" value="1"/>
</dbReference>
<dbReference type="PROSITE" id="PS50082">
    <property type="entry name" value="WD_REPEATS_2"/>
    <property type="match status" value="7"/>
</dbReference>
<dbReference type="PROSITE" id="PS50294">
    <property type="entry name" value="WD_REPEATS_REGION"/>
    <property type="match status" value="7"/>
</dbReference>
<feature type="repeat" description="WD" evidence="3">
    <location>
        <begin position="1161"/>
        <end position="1197"/>
    </location>
</feature>
<dbReference type="SUPFAM" id="SSF52540">
    <property type="entry name" value="P-loop containing nucleoside triphosphate hydrolases"/>
    <property type="match status" value="1"/>
</dbReference>
<dbReference type="InterPro" id="IPR001680">
    <property type="entry name" value="WD40_rpt"/>
</dbReference>
<dbReference type="Gene3D" id="2.130.10.10">
    <property type="entry name" value="YVTN repeat-like/Quinoprotein amine dehydrogenase"/>
    <property type="match status" value="3"/>
</dbReference>
<evidence type="ECO:0000256" key="4">
    <source>
        <dbReference type="SAM" id="MobiDB-lite"/>
    </source>
</evidence>
<feature type="repeat" description="WD" evidence="3">
    <location>
        <begin position="946"/>
        <end position="978"/>
    </location>
</feature>
<dbReference type="Proteomes" id="UP000663841">
    <property type="component" value="Unassembled WGS sequence"/>
</dbReference>
<dbReference type="PRINTS" id="PR00320">
    <property type="entry name" value="GPROTEINBRPT"/>
</dbReference>
<evidence type="ECO:0000256" key="1">
    <source>
        <dbReference type="ARBA" id="ARBA00022574"/>
    </source>
</evidence>
<dbReference type="SMART" id="SM00320">
    <property type="entry name" value="WD40"/>
    <property type="match status" value="10"/>
</dbReference>
<dbReference type="InterPro" id="IPR056884">
    <property type="entry name" value="NPHP3-like_N"/>
</dbReference>
<dbReference type="InterPro" id="IPR036322">
    <property type="entry name" value="WD40_repeat_dom_sf"/>
</dbReference>
<keyword evidence="1 3" id="KW-0853">WD repeat</keyword>
<dbReference type="Pfam" id="PF00400">
    <property type="entry name" value="WD40"/>
    <property type="match status" value="9"/>
</dbReference>
<dbReference type="EMBL" id="CAJMWW010000094">
    <property type="protein sequence ID" value="CAE6442141.1"/>
    <property type="molecule type" value="Genomic_DNA"/>
</dbReference>
<dbReference type="InterPro" id="IPR020472">
    <property type="entry name" value="WD40_PAC1"/>
</dbReference>
<organism evidence="6 7">
    <name type="scientific">Rhizoctonia solani</name>
    <dbReference type="NCBI Taxonomy" id="456999"/>
    <lineage>
        <taxon>Eukaryota</taxon>
        <taxon>Fungi</taxon>
        <taxon>Dikarya</taxon>
        <taxon>Basidiomycota</taxon>
        <taxon>Agaricomycotina</taxon>
        <taxon>Agaricomycetes</taxon>
        <taxon>Cantharellales</taxon>
        <taxon>Ceratobasidiaceae</taxon>
        <taxon>Rhizoctonia</taxon>
    </lineage>
</organism>
<feature type="region of interest" description="Disordered" evidence="4">
    <location>
        <begin position="82"/>
        <end position="154"/>
    </location>
</feature>
<sequence length="1458" mass="159549">MMGALLYDSCSGCRWGKGPQPKHTKISPPIFICYQTSRYMGLAWSAGRLQPQGSGEGKMSSTGGTSKLKSRRFGGLLRKAFNRPPSQLSSAWTSSELPTSQTSLSSEISNETHAMANSSGEENVSASSNKRPVASQSMSVPPSVSAKLEDPQHAPLPGDMPIAKGAADRKARSLAWTGLLVSLQALKHSPGVLGPLASAASILLDYFDVIGATTRNQQDYEDLVAELATLSESLTQYFKGRASDTVSKCVASVVVGIERQAIEIKEKTERRVRGRLSVANSDKEDLIRHYRRISSLFRQLQVNLAMNEWSITNEILVNTRLERLNPENQAAYDSQLSAAVNRRTCTEGTRTEVLAELEKWTFDPDAPAVYWMNGMAGTGKTTIACTFSEWLERHELLAASFFCTRTSADCKDAARIIPTIVYQLARYSASFQSTLCSILSAEPTAASKNISKQFERLLKEPLQKAKDKMLDNLVVVIDALDECDNHNGVETMLDLLFQYAPQIPLKFFVTSRPEPEIYEKMSLNAQSRTVLHLHDIEKSLVRADIELYLSKELAFMSPKLSDIEQLVDRSGALFLYASTLVRYIQPSMGRADPHRRLQSLLGMTAEAVKEHAQIDALYTAVLESALSEGELQTDEAEEIRLVLRTVLLAQEPIGVETIAKLADINDSRRVEYALYPLRSVLHQSETTGLVSTLHASFPEYIFNSKRSGAYFCDVVELSQLLVQRCFLIMGEQLRFNICELESSFIPDERVEHMQDRIKLKISPSLAYACRHWANHLNLAPKSNDTLTMLSEFLSRQLLFWMEVLSLRRDLVVGIEGLFKIKQWLIGLGDVSTDLVLLAEDACNFITGFAASPVSQSTPHIYISSLPFCSHSSLVYKYYRRQMRGLLELKGSLMERRNTAALAVWNAGSVVCSVVYSPKGSRIAVGCGDGTVSIRNSYDGTLLVGPLRGHNNAIQSVAFSPDGKLVASGSKDQTVRVWNACNGTPISGPLVGHTDFVFSVSFSPDSTRIVSGSKDNTIRIWNVADGALLLGPLEGHSDFISSVVFSPSGTLIASASSDLTIRFWNSSDGTSASSPFKGHTSGVASVAFTPDGTRLLSGSYDRTIRVWNTSDGSLCTEPFWGHTKGLYTVAVSPDGIRVASGSDDRTVRVWNVDDGSPIAGPFVGHTKKILSVAYSPDGTRVISGSKDGTVRVWNVRDGLLSSPSPPQNAISNTKSVIFSPDGSHILFSSDEAIGTWDLTDGSLTISPHKARFFPSPISDLSPDSSYIASISEEDEVHIMSTVDGTFVTEPLGIYYDSISALRFSPDSTSVVMGHKDGTVQVRSIHTRQVVHSALTGHSGAVTSVALSPDCAIAVSCSGDKTIRVWDVLTPTLDLDSRPNPHPDSALDGSYAEISEGWKITKEGWVVNSSGHLLFWIPSDVAHVWPSPHAKFVLTDSGALEVPKQKLYMGERWFKCYVPE</sequence>
<accession>A0A8H3GAS6</accession>
<dbReference type="Pfam" id="PF24883">
    <property type="entry name" value="NPHP3_N"/>
    <property type="match status" value="1"/>
</dbReference>
<evidence type="ECO:0000256" key="3">
    <source>
        <dbReference type="PROSITE-ProRule" id="PRU00221"/>
    </source>
</evidence>
<dbReference type="InterPro" id="IPR007111">
    <property type="entry name" value="NACHT_NTPase"/>
</dbReference>
<feature type="repeat" description="WD" evidence="3">
    <location>
        <begin position="1075"/>
        <end position="1116"/>
    </location>
</feature>
<feature type="repeat" description="WD" evidence="3">
    <location>
        <begin position="1032"/>
        <end position="1073"/>
    </location>
</feature>
<evidence type="ECO:0000256" key="2">
    <source>
        <dbReference type="ARBA" id="ARBA00022737"/>
    </source>
</evidence>
<comment type="caution">
    <text evidence="6">The sequence shown here is derived from an EMBL/GenBank/DDBJ whole genome shotgun (WGS) entry which is preliminary data.</text>
</comment>
<feature type="repeat" description="WD" evidence="3">
    <location>
        <begin position="1333"/>
        <end position="1366"/>
    </location>
</feature>
<dbReference type="PROSITE" id="PS00678">
    <property type="entry name" value="WD_REPEATS_1"/>
    <property type="match status" value="5"/>
</dbReference>
<dbReference type="InterPro" id="IPR011659">
    <property type="entry name" value="WD40"/>
</dbReference>
<dbReference type="CDD" id="cd00200">
    <property type="entry name" value="WD40"/>
    <property type="match status" value="1"/>
</dbReference>
<keyword evidence="2" id="KW-0677">Repeat</keyword>
<gene>
    <name evidence="6" type="ORF">RDB_LOCUS101110</name>
</gene>
<dbReference type="PROSITE" id="PS50837">
    <property type="entry name" value="NACHT"/>
    <property type="match status" value="1"/>
</dbReference>
<dbReference type="Gene3D" id="3.40.50.300">
    <property type="entry name" value="P-loop containing nucleotide triphosphate hydrolases"/>
    <property type="match status" value="1"/>
</dbReference>
<proteinExistence type="predicted"/>
<dbReference type="InterPro" id="IPR019775">
    <property type="entry name" value="WD40_repeat_CS"/>
</dbReference>
<feature type="repeat" description="WD" evidence="3">
    <location>
        <begin position="989"/>
        <end position="1030"/>
    </location>
</feature>